<feature type="region of interest" description="Disordered" evidence="1">
    <location>
        <begin position="348"/>
        <end position="380"/>
    </location>
</feature>
<accession>A0AAV0VLF4</accession>
<reference evidence="2 3" key="1">
    <citation type="submission" date="2023-01" db="EMBL/GenBank/DDBJ databases">
        <authorList>
            <person name="Whitehead M."/>
        </authorList>
    </citation>
    <scope>NUCLEOTIDE SEQUENCE [LARGE SCALE GENOMIC DNA]</scope>
</reference>
<proteinExistence type="predicted"/>
<organism evidence="2 3">
    <name type="scientific">Macrosiphum euphorbiae</name>
    <name type="common">potato aphid</name>
    <dbReference type="NCBI Taxonomy" id="13131"/>
    <lineage>
        <taxon>Eukaryota</taxon>
        <taxon>Metazoa</taxon>
        <taxon>Ecdysozoa</taxon>
        <taxon>Arthropoda</taxon>
        <taxon>Hexapoda</taxon>
        <taxon>Insecta</taxon>
        <taxon>Pterygota</taxon>
        <taxon>Neoptera</taxon>
        <taxon>Paraneoptera</taxon>
        <taxon>Hemiptera</taxon>
        <taxon>Sternorrhyncha</taxon>
        <taxon>Aphidomorpha</taxon>
        <taxon>Aphidoidea</taxon>
        <taxon>Aphididae</taxon>
        <taxon>Macrosiphini</taxon>
        <taxon>Macrosiphum</taxon>
    </lineage>
</organism>
<comment type="caution">
    <text evidence="2">The sequence shown here is derived from an EMBL/GenBank/DDBJ whole genome shotgun (WGS) entry which is preliminary data.</text>
</comment>
<dbReference type="InterPro" id="IPR019188">
    <property type="entry name" value="SNAPC1"/>
</dbReference>
<protein>
    <submittedName>
        <fullName evidence="2">Uncharacterized protein</fullName>
    </submittedName>
</protein>
<evidence type="ECO:0000256" key="1">
    <source>
        <dbReference type="SAM" id="MobiDB-lite"/>
    </source>
</evidence>
<keyword evidence="3" id="KW-1185">Reference proteome</keyword>
<sequence length="418" mass="48982">MSEFEYSSSSNEESSEDDEVVFPITYKQKKYAHNAIKVSRELRTYYSNLFIDSYNLIDLFIKKKTLLYSSFLEVFSSSKFHEIYAKPNREKKHTFLAPHHYITTSQDSHAVATKFLRSKSREARIGAVYLLYTINVTQPFKQYLINIKMVPIDYFNTKELVHSCFNEGLRDPAFCFYRLETRRKITVAATAINPCLEANYPREEVRKFMGRVADKCFKVEYEERKDFDPSNRLQLMEYQMRNELAYINKLSNLCLGRDVVTEHKPDLSRAIVEINAAKNVTTVEQKYNDIESPKKNRYKNTNTRAFPGRNEDILEDMVEFSEPPILDKHVNNCHHKKRLKLSRRKILKKHAKKEEPQDTTSTLPRLSAILDSDSSCPSDDDDYYGNTYGDMIWRILEGQEVSEVIDHSTIDQEENIKI</sequence>
<name>A0AAV0VLF4_9HEMI</name>
<dbReference type="Pfam" id="PF09808">
    <property type="entry name" value="SNAPC1"/>
    <property type="match status" value="1"/>
</dbReference>
<evidence type="ECO:0000313" key="2">
    <source>
        <dbReference type="EMBL" id="CAI6345147.1"/>
    </source>
</evidence>
<dbReference type="EMBL" id="CARXXK010000001">
    <property type="protein sequence ID" value="CAI6345147.1"/>
    <property type="molecule type" value="Genomic_DNA"/>
</dbReference>
<dbReference type="Proteomes" id="UP001160148">
    <property type="component" value="Unassembled WGS sequence"/>
</dbReference>
<dbReference type="AlphaFoldDB" id="A0AAV0VLF4"/>
<evidence type="ECO:0000313" key="3">
    <source>
        <dbReference type="Proteomes" id="UP001160148"/>
    </source>
</evidence>
<gene>
    <name evidence="2" type="ORF">MEUPH1_LOCUS2195</name>
</gene>